<accession>A0AA41QZF9</accession>
<dbReference type="PANTHER" id="PTHR41248">
    <property type="entry name" value="NORD PROTEIN"/>
    <property type="match status" value="1"/>
</dbReference>
<dbReference type="PROSITE" id="PS50234">
    <property type="entry name" value="VWFA"/>
    <property type="match status" value="1"/>
</dbReference>
<evidence type="ECO:0000313" key="4">
    <source>
        <dbReference type="Proteomes" id="UP001165427"/>
    </source>
</evidence>
<gene>
    <name evidence="3" type="ORF">MRX98_01490</name>
</gene>
<evidence type="ECO:0000256" key="1">
    <source>
        <dbReference type="SAM" id="MobiDB-lite"/>
    </source>
</evidence>
<evidence type="ECO:0000259" key="2">
    <source>
        <dbReference type="PROSITE" id="PS50234"/>
    </source>
</evidence>
<dbReference type="InterPro" id="IPR036465">
    <property type="entry name" value="vWFA_dom_sf"/>
</dbReference>
<keyword evidence="4" id="KW-1185">Reference proteome</keyword>
<dbReference type="EMBL" id="JALJRB010000001">
    <property type="protein sequence ID" value="MCJ8499233.1"/>
    <property type="molecule type" value="Genomic_DNA"/>
</dbReference>
<dbReference type="RefSeq" id="WP_246902394.1">
    <property type="nucleotide sequence ID" value="NZ_JALJRB010000001.1"/>
</dbReference>
<dbReference type="Pfam" id="PF00092">
    <property type="entry name" value="VWA"/>
    <property type="match status" value="1"/>
</dbReference>
<dbReference type="SMART" id="SM00327">
    <property type="entry name" value="VWA"/>
    <property type="match status" value="1"/>
</dbReference>
<feature type="compositionally biased region" description="Low complexity" evidence="1">
    <location>
        <begin position="925"/>
        <end position="935"/>
    </location>
</feature>
<dbReference type="SUPFAM" id="SSF53300">
    <property type="entry name" value="vWA-like"/>
    <property type="match status" value="1"/>
</dbReference>
<sequence>MAQQRSAVRHNGVVDTHDHFMALAAPLASRVGWEGVETVAAAVLRIAGDHLPTYVGLMQASAALLDRLVAETGRETALDLYRLAGRIGAADPGAAVQLLESAPETLARLPIEGPGEKAGALLAQLLPAAQRAPLLVARLFRAAPDLLVRLSTAETDSLMQALFTAAATDQAAAIRLLDMAPKVLDGLPPVTGRAQRQALYRLVVAIFPVNVALAEQVFRQSPCLVSAIGMAGLQGVARSGLAMGREGWPPAFALLGVACDLVPRIGMARMARTVRLARVIAAHCPQTAAGFVQRSAALYDRLGIDGLWAFGRFCVVMARNGSGVAVRFPEQSLALLDRLLAGGDAQRVAAIYDLAQRTAGSNPMIAHKLLEASPDLLARIGASGLERFGRAVLALAQHSWTTADALIKAAPDLIDRAGEEGVARMAALGATIAGQNVYGAVGLLEKAPAVMDRLLALGGRPLMEQVLALVGRAAVIHWSVAVRLLEKAPVLIEGGGQDALTALAPQLLTLARRDPSQAVALLDAGPSVLAGAGLSTLQAAASFWAAVGETDGPGAIAGIKACPAQMDALSALGGPEMPAKVYALAADVAQQDPTIARRLVEQAAVHLGAAGLDGLHRIAAEALLLANIDRDKAARFAAGEGLTFADFMATLPRGLQLAQVQPVLFNYLAALLGYRLSIEAGERPDIDARRIVLPAKVREFDDDGHNFTYYKVMATHLEAYLEFGSFDPDPHRLQPLLDRLARRYGGRMSTEADASADLLARFLQLFPEPSLADDLVHLLEDHRIARRLQREYPGLQNAIRMVRRHDLKKRGAPDRMRNGKQRVMERIARCLGDTPSTADLPADETAILALARSRAAVLERPQADFHATLRAAMALYKAVDAAFSDPYRPVQRTPQRIDPHRMQQAIGSFARTARDISDRMHRQEGQQQATAAGAETRGEATRDNPTRARQAPRQSRVPHARRSADGRANPLENTAEAEDQRHTGGAADPRGDAEPNTGMTMSARQIEAALRRLFKETGRTPDEVAKRIRSMAPEQITALLRGNDTEGDAGPLEAEKGTRRYPEWDDGRNGYRENWCRVRERSVPDGDPDFYARTLTQHAGLLKRVRREFQRMRPEALARHTRQPDGEEIDLDAAIESLIDRRVGLSPSENCYQRTEKQQRDMAVAILVDMSKSTKGDTLGFEKQALIILSEALQAVGDAYAIYGFSGDNRDNVDFFRIKDFETAPGMRLRQRIAGIACGLENRDGAALRHTTAILKGREEQTKLIILLSDGKPVDKAYAGRHAIEDTRRALLEARQAGVRTFCITVDRTAPDYLPRMYSHSSWVVIDEVARLPEKISPIFARLTT</sequence>
<dbReference type="Proteomes" id="UP001165427">
    <property type="component" value="Unassembled WGS sequence"/>
</dbReference>
<protein>
    <submittedName>
        <fullName evidence="3">VWA domain-containing protein</fullName>
    </submittedName>
</protein>
<feature type="compositionally biased region" description="Basic and acidic residues" evidence="1">
    <location>
        <begin position="936"/>
        <end position="946"/>
    </location>
</feature>
<feature type="region of interest" description="Disordered" evidence="1">
    <location>
        <begin position="918"/>
        <end position="998"/>
    </location>
</feature>
<dbReference type="CDD" id="cd01454">
    <property type="entry name" value="vWA_norD_type"/>
    <property type="match status" value="1"/>
</dbReference>
<dbReference type="PANTHER" id="PTHR41248:SF1">
    <property type="entry name" value="NORD PROTEIN"/>
    <property type="match status" value="1"/>
</dbReference>
<feature type="domain" description="VWFA" evidence="2">
    <location>
        <begin position="1163"/>
        <end position="1343"/>
    </location>
</feature>
<evidence type="ECO:0000313" key="3">
    <source>
        <dbReference type="EMBL" id="MCJ8499233.1"/>
    </source>
</evidence>
<reference evidence="3" key="1">
    <citation type="submission" date="2022-04" db="EMBL/GenBank/DDBJ databases">
        <title>Desulfatitalea alkaliphila sp. nov., a novel anaerobic sulfate-reducing bacterium isolated from terrestrial mud volcano, Taman Peninsula, Russia.</title>
        <authorList>
            <person name="Khomyakova M.A."/>
            <person name="Merkel A.Y."/>
            <person name="Slobodkin A.I."/>
        </authorList>
    </citation>
    <scope>NUCLEOTIDE SEQUENCE</scope>
    <source>
        <strain evidence="3">M08but</strain>
    </source>
</reference>
<dbReference type="Gene3D" id="3.40.50.410">
    <property type="entry name" value="von Willebrand factor, type A domain"/>
    <property type="match status" value="1"/>
</dbReference>
<name>A0AA41QZF9_9BACT</name>
<dbReference type="InterPro" id="IPR002035">
    <property type="entry name" value="VWF_A"/>
</dbReference>
<dbReference type="InterPro" id="IPR051928">
    <property type="entry name" value="NorD/CobT"/>
</dbReference>
<proteinExistence type="predicted"/>
<comment type="caution">
    <text evidence="3">The sequence shown here is derived from an EMBL/GenBank/DDBJ whole genome shotgun (WGS) entry which is preliminary data.</text>
</comment>
<organism evidence="3 4">
    <name type="scientific">Desulfatitalea alkaliphila</name>
    <dbReference type="NCBI Taxonomy" id="2929485"/>
    <lineage>
        <taxon>Bacteria</taxon>
        <taxon>Pseudomonadati</taxon>
        <taxon>Thermodesulfobacteriota</taxon>
        <taxon>Desulfobacteria</taxon>
        <taxon>Desulfobacterales</taxon>
        <taxon>Desulfosarcinaceae</taxon>
        <taxon>Desulfatitalea</taxon>
    </lineage>
</organism>